<evidence type="ECO:0000313" key="10">
    <source>
        <dbReference type="Proteomes" id="UP000595140"/>
    </source>
</evidence>
<evidence type="ECO:0000256" key="6">
    <source>
        <dbReference type="ARBA" id="ARBA00022917"/>
    </source>
</evidence>
<accession>A0A484L027</accession>
<dbReference type="EMBL" id="OOIL02000824">
    <property type="protein sequence ID" value="VFQ69727.1"/>
    <property type="molecule type" value="Genomic_DNA"/>
</dbReference>
<proteinExistence type="inferred from homology"/>
<dbReference type="PANTHER" id="PTHR22594">
    <property type="entry name" value="ASPARTYL/LYSYL-TRNA SYNTHETASE"/>
    <property type="match status" value="1"/>
</dbReference>
<dbReference type="GO" id="GO:0005739">
    <property type="term" value="C:mitochondrion"/>
    <property type="evidence" value="ECO:0007669"/>
    <property type="project" value="TreeGrafter"/>
</dbReference>
<keyword evidence="6" id="KW-0648">Protein biosynthesis</keyword>
<dbReference type="NCBIfam" id="TIGR00457">
    <property type="entry name" value="asnS"/>
    <property type="match status" value="1"/>
</dbReference>
<protein>
    <recommendedName>
        <fullName evidence="2">asparagine--tRNA ligase</fullName>
        <ecNumber evidence="2">6.1.1.22</ecNumber>
    </recommendedName>
</protein>
<evidence type="ECO:0000256" key="2">
    <source>
        <dbReference type="ARBA" id="ARBA00012816"/>
    </source>
</evidence>
<dbReference type="EC" id="6.1.1.22" evidence="2"/>
<dbReference type="Pfam" id="PF00152">
    <property type="entry name" value="tRNA-synt_2"/>
    <property type="match status" value="1"/>
</dbReference>
<evidence type="ECO:0000259" key="8">
    <source>
        <dbReference type="Pfam" id="PF00152"/>
    </source>
</evidence>
<reference evidence="9 10" key="1">
    <citation type="submission" date="2018-04" db="EMBL/GenBank/DDBJ databases">
        <authorList>
            <person name="Vogel A."/>
        </authorList>
    </citation>
    <scope>NUCLEOTIDE SEQUENCE [LARGE SCALE GENOMIC DNA]</scope>
</reference>
<keyword evidence="10" id="KW-1185">Reference proteome</keyword>
<keyword evidence="5" id="KW-0067">ATP-binding</keyword>
<feature type="domain" description="Aminoacyl-tRNA synthetase class II (D/K/N)" evidence="8">
    <location>
        <begin position="251"/>
        <end position="585"/>
    </location>
</feature>
<evidence type="ECO:0000256" key="1">
    <source>
        <dbReference type="ARBA" id="ARBA00008226"/>
    </source>
</evidence>
<dbReference type="InterPro" id="IPR004522">
    <property type="entry name" value="Asn-tRNA-ligase"/>
</dbReference>
<dbReference type="Gene3D" id="3.30.930.10">
    <property type="entry name" value="Bira Bifunctional Protein, Domain 2"/>
    <property type="match status" value="1"/>
</dbReference>
<dbReference type="Proteomes" id="UP000595140">
    <property type="component" value="Unassembled WGS sequence"/>
</dbReference>
<dbReference type="GO" id="GO:0004816">
    <property type="term" value="F:asparagine-tRNA ligase activity"/>
    <property type="evidence" value="ECO:0007669"/>
    <property type="project" value="UniProtKB-EC"/>
</dbReference>
<name>A0A484L027_9ASTE</name>
<dbReference type="AlphaFoldDB" id="A0A484L027"/>
<evidence type="ECO:0000256" key="3">
    <source>
        <dbReference type="ARBA" id="ARBA00022598"/>
    </source>
</evidence>
<comment type="similarity">
    <text evidence="1">Belongs to the class-II aminoacyl-tRNA synthetase family.</text>
</comment>
<gene>
    <name evidence="9" type="ORF">CCAM_LOCUS11503</name>
</gene>
<keyword evidence="4" id="KW-0547">Nucleotide-binding</keyword>
<dbReference type="InterPro" id="IPR045864">
    <property type="entry name" value="aa-tRNA-synth_II/BPL/LPL"/>
</dbReference>
<dbReference type="SUPFAM" id="SSF55681">
    <property type="entry name" value="Class II aaRS and biotin synthetases"/>
    <property type="match status" value="1"/>
</dbReference>
<evidence type="ECO:0000313" key="9">
    <source>
        <dbReference type="EMBL" id="VFQ69727.1"/>
    </source>
</evidence>
<dbReference type="GO" id="GO:0006421">
    <property type="term" value="P:asparaginyl-tRNA aminoacylation"/>
    <property type="evidence" value="ECO:0007669"/>
    <property type="project" value="InterPro"/>
</dbReference>
<organism evidence="9 10">
    <name type="scientific">Cuscuta campestris</name>
    <dbReference type="NCBI Taxonomy" id="132261"/>
    <lineage>
        <taxon>Eukaryota</taxon>
        <taxon>Viridiplantae</taxon>
        <taxon>Streptophyta</taxon>
        <taxon>Embryophyta</taxon>
        <taxon>Tracheophyta</taxon>
        <taxon>Spermatophyta</taxon>
        <taxon>Magnoliopsida</taxon>
        <taxon>eudicotyledons</taxon>
        <taxon>Gunneridae</taxon>
        <taxon>Pentapetalae</taxon>
        <taxon>asterids</taxon>
        <taxon>lamiids</taxon>
        <taxon>Solanales</taxon>
        <taxon>Convolvulaceae</taxon>
        <taxon>Cuscuteae</taxon>
        <taxon>Cuscuta</taxon>
        <taxon>Cuscuta subgen. Grammica</taxon>
        <taxon>Cuscuta sect. Cleistogrammica</taxon>
    </lineage>
</organism>
<evidence type="ECO:0000256" key="5">
    <source>
        <dbReference type="ARBA" id="ARBA00022840"/>
    </source>
</evidence>
<dbReference type="InterPro" id="IPR004364">
    <property type="entry name" value="Aa-tRNA-synt_II"/>
</dbReference>
<evidence type="ECO:0000256" key="7">
    <source>
        <dbReference type="ARBA" id="ARBA00023146"/>
    </source>
</evidence>
<dbReference type="GO" id="GO:0005524">
    <property type="term" value="F:ATP binding"/>
    <property type="evidence" value="ECO:0007669"/>
    <property type="project" value="UniProtKB-KW"/>
</dbReference>
<dbReference type="PANTHER" id="PTHR22594:SF36">
    <property type="entry name" value="ASPARAGINE--TRNA LIGASE, CYTOPLASMIC 2"/>
    <property type="match status" value="1"/>
</dbReference>
<sequence length="588" mass="66124">MASSEAGVRMTPSTNKYSNRVILKTIFERSDGGVGFAGQRVVIGGWVKSSREMKEEAELSQNVGTKDARCMEALRFPLLRVILKTIFERSDGGVGFAGQRVVIGGWVKSSREMKEEAELSQNVGTKDARCMEALRFPLLRSIWKALRGEGDSRVHQKMDLDVPEPPKPSLTLLQLSDGSSLHRLVVLVSSELASPSQILPTGTCIVVEGTLQQPALQMKHVIELKADRILHLGTVEPNSYPLTKKQLRLEFLRNYPHLRARTSTVASVMRIHSAITRALHAFFQDNEFLFVQVPTITTTLTRGSSNKFLVNPILENQEVSNEAKAEFSKNFFPQQMYLTDSGRLHLEAQACALGNVYTYGPRFQAKKSLPEMLIFEAEMAFSKLEDAMNCADDLLKFICKWVLENSTEDVKFLSKRADKSIEDRLQLMTSCSPEKVSYTEAVKVLNQATEKKTGNSMEWGVPLTDEHASYLVDKIYKKPVIIYDHPKNLKPFNVRLNDDEKTVAAFDIIFPKFGTLVSGSQSEERLNTLSSRIEEFGLSKQHYEWYLDLRRHGTVQHSGLSLMVDSLVLFATGLYDIKDVVPFCTTPI</sequence>
<evidence type="ECO:0000256" key="4">
    <source>
        <dbReference type="ARBA" id="ARBA00022741"/>
    </source>
</evidence>
<keyword evidence="7" id="KW-0030">Aminoacyl-tRNA synthetase</keyword>
<keyword evidence="3" id="KW-0436">Ligase</keyword>
<dbReference type="OrthoDB" id="1931232at2759"/>